<dbReference type="PANTHER" id="PTHR30346:SF0">
    <property type="entry name" value="HCA OPERON TRANSCRIPTIONAL ACTIVATOR HCAR"/>
    <property type="match status" value="1"/>
</dbReference>
<keyword evidence="5" id="KW-0804">Transcription</keyword>
<dbReference type="Gene3D" id="3.40.190.10">
    <property type="entry name" value="Periplasmic binding protein-like II"/>
    <property type="match status" value="2"/>
</dbReference>
<dbReference type="GeneID" id="66600147"/>
<feature type="domain" description="HTH lysR-type" evidence="8">
    <location>
        <begin position="1"/>
        <end position="60"/>
    </location>
</feature>
<dbReference type="GO" id="GO:0003700">
    <property type="term" value="F:DNA-binding transcription factor activity"/>
    <property type="evidence" value="ECO:0007669"/>
    <property type="project" value="InterPro"/>
</dbReference>
<dbReference type="AlphaFoldDB" id="A0A1X0XJI6"/>
<gene>
    <name evidence="9" type="ORF">B5M45_29740</name>
</gene>
<accession>A0A1X0XJI6</accession>
<keyword evidence="10" id="KW-1185">Reference proteome</keyword>
<proteinExistence type="inferred from homology"/>
<dbReference type="Proteomes" id="UP000193040">
    <property type="component" value="Unassembled WGS sequence"/>
</dbReference>
<evidence type="ECO:0000256" key="3">
    <source>
        <dbReference type="ARBA" id="ARBA00023125"/>
    </source>
</evidence>
<dbReference type="Pfam" id="PF03466">
    <property type="entry name" value="LysR_substrate"/>
    <property type="match status" value="1"/>
</dbReference>
<keyword evidence="3" id="KW-0238">DNA-binding</keyword>
<dbReference type="SUPFAM" id="SSF53850">
    <property type="entry name" value="Periplasmic binding protein-like II"/>
    <property type="match status" value="1"/>
</dbReference>
<evidence type="ECO:0000259" key="8">
    <source>
        <dbReference type="PROSITE" id="PS50931"/>
    </source>
</evidence>
<evidence type="ECO:0000256" key="4">
    <source>
        <dbReference type="ARBA" id="ARBA00023159"/>
    </source>
</evidence>
<name>A0A1X0XJI6_MYCSI</name>
<comment type="function">
    <text evidence="7">Required for the induction the katG gene for catalase. Involved in the response to hydrogen peroxide.</text>
</comment>
<sequence>MDVHVRDLRYFVTVAELLHFTRAAEALFISQPALSKQIRTLETQLRAPLFVRTKRTVELTAAGAALLPHAQHMLAVWADAEQAVGAAAVNQDATLVVGFSTSVGRGLLPAIRARLANHAPHAQVRMRQIPWGDPTGGLMTSGHQRTDAAFVWLPLPRPESYQWLQVATEARMVALPPKHRLADRDTIAFTDLLDEPFIALPPSSGVLRDYWLALEARDGRPVRIGAEAASTDETVEALNAGLGVCLLAAGNVPLIDRDGVIIRPVTGLSPSQLVLAWRRNDDRPLLQALRRALAEANLATRDPLSHQ</sequence>
<dbReference type="PANTHER" id="PTHR30346">
    <property type="entry name" value="TRANSCRIPTIONAL DUAL REGULATOR HCAR-RELATED"/>
    <property type="match status" value="1"/>
</dbReference>
<dbReference type="RefSeq" id="WP_033719515.1">
    <property type="nucleotide sequence ID" value="NZ_MZZM01000042.1"/>
</dbReference>
<dbReference type="Gene3D" id="1.10.10.10">
    <property type="entry name" value="Winged helix-like DNA-binding domain superfamily/Winged helix DNA-binding domain"/>
    <property type="match status" value="1"/>
</dbReference>
<evidence type="ECO:0000256" key="1">
    <source>
        <dbReference type="ARBA" id="ARBA00009437"/>
    </source>
</evidence>
<dbReference type="GO" id="GO:0032993">
    <property type="term" value="C:protein-DNA complex"/>
    <property type="evidence" value="ECO:0007669"/>
    <property type="project" value="TreeGrafter"/>
</dbReference>
<dbReference type="GO" id="GO:0003677">
    <property type="term" value="F:DNA binding"/>
    <property type="evidence" value="ECO:0007669"/>
    <property type="project" value="UniProtKB-KW"/>
</dbReference>
<dbReference type="Pfam" id="PF00126">
    <property type="entry name" value="HTH_1"/>
    <property type="match status" value="1"/>
</dbReference>
<evidence type="ECO:0000256" key="5">
    <source>
        <dbReference type="ARBA" id="ARBA00023163"/>
    </source>
</evidence>
<protein>
    <recommendedName>
        <fullName evidence="6">Probable hydrogen peroxide-inducible genes activator</fullName>
    </recommendedName>
</protein>
<keyword evidence="4" id="KW-0010">Activator</keyword>
<dbReference type="FunFam" id="1.10.10.10:FF:000001">
    <property type="entry name" value="LysR family transcriptional regulator"/>
    <property type="match status" value="1"/>
</dbReference>
<keyword evidence="2" id="KW-0805">Transcription regulation</keyword>
<comment type="caution">
    <text evidence="9">The sequence shown here is derived from an EMBL/GenBank/DDBJ whole genome shotgun (WGS) entry which is preliminary data.</text>
</comment>
<dbReference type="SUPFAM" id="SSF46785">
    <property type="entry name" value="Winged helix' DNA-binding domain"/>
    <property type="match status" value="1"/>
</dbReference>
<evidence type="ECO:0000256" key="7">
    <source>
        <dbReference type="ARBA" id="ARBA00056658"/>
    </source>
</evidence>
<evidence type="ECO:0000313" key="10">
    <source>
        <dbReference type="Proteomes" id="UP000193040"/>
    </source>
</evidence>
<dbReference type="InterPro" id="IPR036390">
    <property type="entry name" value="WH_DNA-bd_sf"/>
</dbReference>
<dbReference type="InterPro" id="IPR000847">
    <property type="entry name" value="LysR_HTH_N"/>
</dbReference>
<evidence type="ECO:0000313" key="9">
    <source>
        <dbReference type="EMBL" id="ORJ52997.1"/>
    </source>
</evidence>
<reference evidence="9 10" key="1">
    <citation type="submission" date="2017-03" db="EMBL/GenBank/DDBJ databases">
        <title>Genomic insights into Mycobacterium simiae human colonization.</title>
        <authorList>
            <person name="Steffani J.L."/>
            <person name="Brunck M.E."/>
            <person name="Cruz E."/>
            <person name="Montiel R."/>
            <person name="Barona F."/>
        </authorList>
    </citation>
    <scope>NUCLEOTIDE SEQUENCE [LARGE SCALE GENOMIC DNA]</scope>
    <source>
        <strain evidence="9 10">MsiGto</strain>
    </source>
</reference>
<dbReference type="InterPro" id="IPR036388">
    <property type="entry name" value="WH-like_DNA-bd_sf"/>
</dbReference>
<comment type="similarity">
    <text evidence="1">Belongs to the LysR transcriptional regulatory family.</text>
</comment>
<dbReference type="CDD" id="cd08414">
    <property type="entry name" value="PBP2_LTTR_aromatics_like"/>
    <property type="match status" value="1"/>
</dbReference>
<dbReference type="PROSITE" id="PS50931">
    <property type="entry name" value="HTH_LYSR"/>
    <property type="match status" value="1"/>
</dbReference>
<dbReference type="EMBL" id="MZZM01000042">
    <property type="protein sequence ID" value="ORJ52997.1"/>
    <property type="molecule type" value="Genomic_DNA"/>
</dbReference>
<organism evidence="9 10">
    <name type="scientific">Mycobacterium simiae</name>
    <name type="common">Mycobacterium habana</name>
    <dbReference type="NCBI Taxonomy" id="1784"/>
    <lineage>
        <taxon>Bacteria</taxon>
        <taxon>Bacillati</taxon>
        <taxon>Actinomycetota</taxon>
        <taxon>Actinomycetes</taxon>
        <taxon>Mycobacteriales</taxon>
        <taxon>Mycobacteriaceae</taxon>
        <taxon>Mycobacterium</taxon>
        <taxon>Mycobacterium simiae complex</taxon>
    </lineage>
</organism>
<evidence type="ECO:0000256" key="6">
    <source>
        <dbReference type="ARBA" id="ARBA00040885"/>
    </source>
</evidence>
<evidence type="ECO:0000256" key="2">
    <source>
        <dbReference type="ARBA" id="ARBA00023015"/>
    </source>
</evidence>
<dbReference type="PRINTS" id="PR00039">
    <property type="entry name" value="HTHLYSR"/>
</dbReference>
<dbReference type="InterPro" id="IPR005119">
    <property type="entry name" value="LysR_subst-bd"/>
</dbReference>